<sequence>MRKRILVLDDNQDILDIIHEALLYQQFEVKVTLDSTTIINITQEYQPDLIILDYHLTGKNGQEICQLLKTHPDVGHIPVIICSAYVQKDTDLSAWGCDDVIAKPFGLEELTEKVNNLILG</sequence>
<dbReference type="PANTHER" id="PTHR44591">
    <property type="entry name" value="STRESS RESPONSE REGULATOR PROTEIN 1"/>
    <property type="match status" value="1"/>
</dbReference>
<evidence type="ECO:0000259" key="3">
    <source>
        <dbReference type="PROSITE" id="PS50110"/>
    </source>
</evidence>
<dbReference type="EMBL" id="LT629740">
    <property type="protein sequence ID" value="SDS28508.1"/>
    <property type="molecule type" value="Genomic_DNA"/>
</dbReference>
<dbReference type="SMART" id="SM00448">
    <property type="entry name" value="REC"/>
    <property type="match status" value="1"/>
</dbReference>
<dbReference type="CDD" id="cd00156">
    <property type="entry name" value="REC"/>
    <property type="match status" value="1"/>
</dbReference>
<keyword evidence="5" id="KW-1185">Reference proteome</keyword>
<dbReference type="SUPFAM" id="SSF52172">
    <property type="entry name" value="CheY-like"/>
    <property type="match status" value="1"/>
</dbReference>
<dbReference type="InterPro" id="IPR011006">
    <property type="entry name" value="CheY-like_superfamily"/>
</dbReference>
<dbReference type="Proteomes" id="UP000199679">
    <property type="component" value="Chromosome I"/>
</dbReference>
<feature type="modified residue" description="4-aspartylphosphate" evidence="2">
    <location>
        <position position="53"/>
    </location>
</feature>
<gene>
    <name evidence="4" type="ORF">SAMN05216490_0878</name>
</gene>
<dbReference type="PANTHER" id="PTHR44591:SF3">
    <property type="entry name" value="RESPONSE REGULATORY DOMAIN-CONTAINING PROTEIN"/>
    <property type="match status" value="1"/>
</dbReference>
<evidence type="ECO:0000313" key="4">
    <source>
        <dbReference type="EMBL" id="SDS28508.1"/>
    </source>
</evidence>
<dbReference type="Pfam" id="PF00072">
    <property type="entry name" value="Response_reg"/>
    <property type="match status" value="1"/>
</dbReference>
<keyword evidence="1 2" id="KW-0597">Phosphoprotein</keyword>
<feature type="domain" description="Response regulatory" evidence="3">
    <location>
        <begin position="4"/>
        <end position="118"/>
    </location>
</feature>
<evidence type="ECO:0000256" key="2">
    <source>
        <dbReference type="PROSITE-ProRule" id="PRU00169"/>
    </source>
</evidence>
<dbReference type="GO" id="GO:0000160">
    <property type="term" value="P:phosphorelay signal transduction system"/>
    <property type="evidence" value="ECO:0007669"/>
    <property type="project" value="InterPro"/>
</dbReference>
<dbReference type="AlphaFoldDB" id="A0A1H1QYE9"/>
<evidence type="ECO:0000256" key="1">
    <source>
        <dbReference type="ARBA" id="ARBA00022553"/>
    </source>
</evidence>
<reference evidence="4 5" key="1">
    <citation type="submission" date="2016-10" db="EMBL/GenBank/DDBJ databases">
        <authorList>
            <person name="de Groot N.N."/>
        </authorList>
    </citation>
    <scope>NUCLEOTIDE SEQUENCE [LARGE SCALE GENOMIC DNA]</scope>
    <source>
        <strain evidence="4 5">MP1X4</strain>
    </source>
</reference>
<dbReference type="STRING" id="652787.SAMN05216490_0878"/>
<dbReference type="OrthoDB" id="795853at2"/>
<dbReference type="Gene3D" id="3.40.50.2300">
    <property type="match status" value="1"/>
</dbReference>
<protein>
    <submittedName>
        <fullName evidence="4">Two-component system, OmpR family, alkaline phosphatase synthesis response regulator PhoP/two-component system, OmpR family, response regulator VicR</fullName>
    </submittedName>
</protein>
<name>A0A1H1QYE9_MUCMA</name>
<dbReference type="InterPro" id="IPR001789">
    <property type="entry name" value="Sig_transdc_resp-reg_receiver"/>
</dbReference>
<accession>A0A1H1QYE9</accession>
<organism evidence="4 5">
    <name type="scientific">Mucilaginibacter mallensis</name>
    <dbReference type="NCBI Taxonomy" id="652787"/>
    <lineage>
        <taxon>Bacteria</taxon>
        <taxon>Pseudomonadati</taxon>
        <taxon>Bacteroidota</taxon>
        <taxon>Sphingobacteriia</taxon>
        <taxon>Sphingobacteriales</taxon>
        <taxon>Sphingobacteriaceae</taxon>
        <taxon>Mucilaginibacter</taxon>
    </lineage>
</organism>
<proteinExistence type="predicted"/>
<dbReference type="PROSITE" id="PS50110">
    <property type="entry name" value="RESPONSE_REGULATORY"/>
    <property type="match status" value="1"/>
</dbReference>
<evidence type="ECO:0000313" key="5">
    <source>
        <dbReference type="Proteomes" id="UP000199679"/>
    </source>
</evidence>
<dbReference type="RefSeq" id="WP_091369704.1">
    <property type="nucleotide sequence ID" value="NZ_LT629740.1"/>
</dbReference>
<dbReference type="InterPro" id="IPR050595">
    <property type="entry name" value="Bact_response_regulator"/>
</dbReference>